<dbReference type="NCBIfam" id="TIGR00836">
    <property type="entry name" value="amt"/>
    <property type="match status" value="1"/>
</dbReference>
<evidence type="ECO:0000313" key="10">
    <source>
        <dbReference type="EMBL" id="KAF2665117.1"/>
    </source>
</evidence>
<evidence type="ECO:0000259" key="9">
    <source>
        <dbReference type="Pfam" id="PF00909"/>
    </source>
</evidence>
<feature type="transmembrane region" description="Helical" evidence="8">
    <location>
        <begin position="118"/>
        <end position="138"/>
    </location>
</feature>
<feature type="transmembrane region" description="Helical" evidence="8">
    <location>
        <begin position="341"/>
        <end position="367"/>
    </location>
</feature>
<feature type="transmembrane region" description="Helical" evidence="8">
    <location>
        <begin position="20"/>
        <end position="42"/>
    </location>
</feature>
<evidence type="ECO:0000256" key="8">
    <source>
        <dbReference type="RuleBase" id="RU362002"/>
    </source>
</evidence>
<reference evidence="10" key="1">
    <citation type="journal article" date="2020" name="Stud. Mycol.">
        <title>101 Dothideomycetes genomes: a test case for predicting lifestyles and emergence of pathogens.</title>
        <authorList>
            <person name="Haridas S."/>
            <person name="Albert R."/>
            <person name="Binder M."/>
            <person name="Bloem J."/>
            <person name="Labutti K."/>
            <person name="Salamov A."/>
            <person name="Andreopoulos B."/>
            <person name="Baker S."/>
            <person name="Barry K."/>
            <person name="Bills G."/>
            <person name="Bluhm B."/>
            <person name="Cannon C."/>
            <person name="Castanera R."/>
            <person name="Culley D."/>
            <person name="Daum C."/>
            <person name="Ezra D."/>
            <person name="Gonzalez J."/>
            <person name="Henrissat B."/>
            <person name="Kuo A."/>
            <person name="Liang C."/>
            <person name="Lipzen A."/>
            <person name="Lutzoni F."/>
            <person name="Magnuson J."/>
            <person name="Mondo S."/>
            <person name="Nolan M."/>
            <person name="Ohm R."/>
            <person name="Pangilinan J."/>
            <person name="Park H.-J."/>
            <person name="Ramirez L."/>
            <person name="Alfaro M."/>
            <person name="Sun H."/>
            <person name="Tritt A."/>
            <person name="Yoshinaga Y."/>
            <person name="Zwiers L.-H."/>
            <person name="Turgeon B."/>
            <person name="Goodwin S."/>
            <person name="Spatafora J."/>
            <person name="Crous P."/>
            <person name="Grigoriev I."/>
        </authorList>
    </citation>
    <scope>NUCLEOTIDE SEQUENCE</scope>
    <source>
        <strain evidence="10">CBS 115976</strain>
    </source>
</reference>
<dbReference type="AlphaFoldDB" id="A0A6A6U0Z6"/>
<comment type="subcellular location">
    <subcellularLocation>
        <location evidence="8">Cell membrane</location>
        <topology evidence="8">Multi-pass membrane protein</topology>
    </subcellularLocation>
    <subcellularLocation>
        <location evidence="1">Membrane</location>
        <topology evidence="1">Multi-pass membrane protein</topology>
    </subcellularLocation>
</comment>
<dbReference type="InterPro" id="IPR002229">
    <property type="entry name" value="RhesusRHD"/>
</dbReference>
<dbReference type="GO" id="GO:0008519">
    <property type="term" value="F:ammonium channel activity"/>
    <property type="evidence" value="ECO:0007669"/>
    <property type="project" value="InterPro"/>
</dbReference>
<name>A0A6A6U0Z6_9PEZI</name>
<accession>A0A6A6U0Z6</accession>
<feature type="transmembrane region" description="Helical" evidence="8">
    <location>
        <begin position="213"/>
        <end position="233"/>
    </location>
</feature>
<feature type="domain" description="Ammonium transporter AmtB-like" evidence="9">
    <location>
        <begin position="20"/>
        <end position="432"/>
    </location>
</feature>
<evidence type="ECO:0000313" key="11">
    <source>
        <dbReference type="Proteomes" id="UP000799302"/>
    </source>
</evidence>
<dbReference type="EMBL" id="MU004241">
    <property type="protein sequence ID" value="KAF2665117.1"/>
    <property type="molecule type" value="Genomic_DNA"/>
</dbReference>
<dbReference type="PRINTS" id="PR00342">
    <property type="entry name" value="RHESUSRHD"/>
</dbReference>
<evidence type="ECO:0000256" key="6">
    <source>
        <dbReference type="ARBA" id="ARBA00023136"/>
    </source>
</evidence>
<evidence type="ECO:0000256" key="2">
    <source>
        <dbReference type="ARBA" id="ARBA00005887"/>
    </source>
</evidence>
<evidence type="ECO:0000256" key="7">
    <source>
        <dbReference type="ARBA" id="ARBA00023177"/>
    </source>
</evidence>
<dbReference type="InterPro" id="IPR029020">
    <property type="entry name" value="Ammonium/urea_transptr"/>
</dbReference>
<proteinExistence type="inferred from homology"/>
<dbReference type="OrthoDB" id="534912at2759"/>
<keyword evidence="5 8" id="KW-1133">Transmembrane helix</keyword>
<dbReference type="InterPro" id="IPR001905">
    <property type="entry name" value="Ammonium_transpt"/>
</dbReference>
<dbReference type="GO" id="GO:0005886">
    <property type="term" value="C:plasma membrane"/>
    <property type="evidence" value="ECO:0007669"/>
    <property type="project" value="UniProtKB-SubCell"/>
</dbReference>
<feature type="transmembrane region" description="Helical" evidence="8">
    <location>
        <begin position="379"/>
        <end position="404"/>
    </location>
</feature>
<protein>
    <recommendedName>
        <fullName evidence="8">Ammonium transporter</fullName>
    </recommendedName>
</protein>
<sequence length="468" mass="50008">MALNATELQNPAWLNHGDNAWQMTASSLVAMQSVPGLVILYGSLVKTKWAINSAFMCFYAFACVMVCWGVWAYQMSFGAQMIPGLVGIPRPILSSMSELKQANIPSANLTPAFPMATLVYFQFVFAAITLILIAGSLLGRMNFKAWMLFVPLWLTFSYTVGAYVMWGGGWAFQRGVLDFAGGYVIHVSSGTAGWVAAWWVGPRLQRDRENFKANNTLLSLVGAGLLWIGWNGFNGGAPLSAGPDSSAAVLNTNLTTAMSLLVWTSLDMIFFKKPSVVGAIQGMITGLVAITPAAGFVAGWGALILGVFSGSVPWFTMNFVGHRMTMFKSVDDTLGVVHTHLVAGWLGGLLVGIFATSEGALSFAALSTGGAITGNGVQIGWQLAASSFIIGWNVVMTSLICMFIKYVCRIPLRMTEEELLAGDDAVHGEAAYFMSDDPEVTSVMPSKIMGEDVEGGYASHAGSDKVVS</sequence>
<dbReference type="Pfam" id="PF00909">
    <property type="entry name" value="Ammonium_transp"/>
    <property type="match status" value="1"/>
</dbReference>
<dbReference type="InterPro" id="IPR024041">
    <property type="entry name" value="NH4_transpt_AmtB-like_dom"/>
</dbReference>
<feature type="transmembrane region" description="Helical" evidence="8">
    <location>
        <begin position="145"/>
        <end position="168"/>
    </location>
</feature>
<dbReference type="SUPFAM" id="SSF111352">
    <property type="entry name" value="Ammonium transporter"/>
    <property type="match status" value="1"/>
</dbReference>
<evidence type="ECO:0000256" key="4">
    <source>
        <dbReference type="ARBA" id="ARBA00022692"/>
    </source>
</evidence>
<dbReference type="Gene3D" id="1.10.3430.10">
    <property type="entry name" value="Ammonium transporter AmtB like domains"/>
    <property type="match status" value="1"/>
</dbReference>
<feature type="transmembrane region" description="Helical" evidence="8">
    <location>
        <begin position="245"/>
        <end position="264"/>
    </location>
</feature>
<dbReference type="Proteomes" id="UP000799302">
    <property type="component" value="Unassembled WGS sequence"/>
</dbReference>
<keyword evidence="3 8" id="KW-0813">Transport</keyword>
<feature type="transmembrane region" description="Helical" evidence="8">
    <location>
        <begin position="300"/>
        <end position="320"/>
    </location>
</feature>
<organism evidence="10 11">
    <name type="scientific">Microthyrium microscopicum</name>
    <dbReference type="NCBI Taxonomy" id="703497"/>
    <lineage>
        <taxon>Eukaryota</taxon>
        <taxon>Fungi</taxon>
        <taxon>Dikarya</taxon>
        <taxon>Ascomycota</taxon>
        <taxon>Pezizomycotina</taxon>
        <taxon>Dothideomycetes</taxon>
        <taxon>Dothideomycetes incertae sedis</taxon>
        <taxon>Microthyriales</taxon>
        <taxon>Microthyriaceae</taxon>
        <taxon>Microthyrium</taxon>
    </lineage>
</organism>
<dbReference type="PANTHER" id="PTHR43029">
    <property type="entry name" value="AMMONIUM TRANSPORTER MEP2"/>
    <property type="match status" value="1"/>
</dbReference>
<feature type="transmembrane region" description="Helical" evidence="8">
    <location>
        <begin position="180"/>
        <end position="201"/>
    </location>
</feature>
<feature type="transmembrane region" description="Helical" evidence="8">
    <location>
        <begin position="49"/>
        <end position="71"/>
    </location>
</feature>
<comment type="similarity">
    <text evidence="2 8">Belongs to the ammonia transporter channel (TC 1.A.11.2) family.</text>
</comment>
<evidence type="ECO:0000256" key="1">
    <source>
        <dbReference type="ARBA" id="ARBA00004141"/>
    </source>
</evidence>
<gene>
    <name evidence="10" type="ORF">BT63DRAFT_483002</name>
</gene>
<evidence type="ECO:0000256" key="3">
    <source>
        <dbReference type="ARBA" id="ARBA00022448"/>
    </source>
</evidence>
<keyword evidence="6 8" id="KW-0472">Membrane</keyword>
<evidence type="ECO:0000256" key="5">
    <source>
        <dbReference type="ARBA" id="ARBA00022989"/>
    </source>
</evidence>
<feature type="transmembrane region" description="Helical" evidence="8">
    <location>
        <begin position="276"/>
        <end position="294"/>
    </location>
</feature>
<keyword evidence="11" id="KW-1185">Reference proteome</keyword>
<keyword evidence="4 8" id="KW-0812">Transmembrane</keyword>
<keyword evidence="7 8" id="KW-0924">Ammonia transport</keyword>
<dbReference type="PANTHER" id="PTHR43029:SF10">
    <property type="entry name" value="AMMONIUM TRANSPORTER MEP2"/>
    <property type="match status" value="1"/>
</dbReference>